<dbReference type="SUPFAM" id="SSF50891">
    <property type="entry name" value="Cyclophilin-like"/>
    <property type="match status" value="1"/>
</dbReference>
<dbReference type="InterPro" id="IPR029000">
    <property type="entry name" value="Cyclophilin-like_dom_sf"/>
</dbReference>
<sequence length="309" mass="31016">MLEVLRPGPLATVQDLGRAGYAELGVSRSGALDPAALRLANRLVGNPESCAGIEFTYGGGVLRAHVSVWCALTGAPAPVTVDGRPTPYGVAFGLSAGSCVEIGPPRHGIRSYLAVSGGIAVPGVLGSRSTDTLSGIGPEPLHAGQTLPVGQAGPGVERAPAGVPSGQAAGRGAPGSAVAGGAGPLAVDFVPVSAPADEIRLRVRLGPRDDWFADPGELLRNGYTVGQGDRIGVRLDGPPLTRAVTGELPSEGLLAGAIQVPGDGRPLVFLADHPTTGGYPVVGVVHPADLGLLAQARPGTTVFLYGSQR</sequence>
<reference evidence="6 7" key="1">
    <citation type="submission" date="2021-01" db="EMBL/GenBank/DDBJ databases">
        <title>Whole genome shotgun sequence of Catellatospora coxensis NBRC 107359.</title>
        <authorList>
            <person name="Komaki H."/>
            <person name="Tamura T."/>
        </authorList>
    </citation>
    <scope>NUCLEOTIDE SEQUENCE [LARGE SCALE GENOMIC DNA]</scope>
    <source>
        <strain evidence="6 7">NBRC 107359</strain>
    </source>
</reference>
<dbReference type="EMBL" id="BONI01000015">
    <property type="protein sequence ID" value="GIG05485.1"/>
    <property type="molecule type" value="Genomic_DNA"/>
</dbReference>
<feature type="region of interest" description="Disordered" evidence="4">
    <location>
        <begin position="137"/>
        <end position="175"/>
    </location>
</feature>
<gene>
    <name evidence="6" type="ORF">Cco03nite_21850</name>
</gene>
<evidence type="ECO:0000313" key="6">
    <source>
        <dbReference type="EMBL" id="GIG05485.1"/>
    </source>
</evidence>
<keyword evidence="1" id="KW-0547">Nucleotide-binding</keyword>
<dbReference type="GO" id="GO:0016787">
    <property type="term" value="F:hydrolase activity"/>
    <property type="evidence" value="ECO:0007669"/>
    <property type="project" value="UniProtKB-KW"/>
</dbReference>
<dbReference type="Proteomes" id="UP000630887">
    <property type="component" value="Unassembled WGS sequence"/>
</dbReference>
<organism evidence="6 7">
    <name type="scientific">Catellatospora coxensis</name>
    <dbReference type="NCBI Taxonomy" id="310354"/>
    <lineage>
        <taxon>Bacteria</taxon>
        <taxon>Bacillati</taxon>
        <taxon>Actinomycetota</taxon>
        <taxon>Actinomycetes</taxon>
        <taxon>Micromonosporales</taxon>
        <taxon>Micromonosporaceae</taxon>
        <taxon>Catellatospora</taxon>
    </lineage>
</organism>
<accession>A0A8J3L0G9</accession>
<dbReference type="Gene3D" id="2.40.100.10">
    <property type="entry name" value="Cyclophilin-like"/>
    <property type="match status" value="1"/>
</dbReference>
<keyword evidence="7" id="KW-1185">Reference proteome</keyword>
<evidence type="ECO:0000256" key="1">
    <source>
        <dbReference type="ARBA" id="ARBA00022741"/>
    </source>
</evidence>
<proteinExistence type="predicted"/>
<dbReference type="NCBIfam" id="TIGR00724">
    <property type="entry name" value="urea_amlyse_rel"/>
    <property type="match status" value="1"/>
</dbReference>
<dbReference type="RefSeq" id="WP_203691874.1">
    <property type="nucleotide sequence ID" value="NZ_BAAALC010000003.1"/>
</dbReference>
<evidence type="ECO:0000256" key="3">
    <source>
        <dbReference type="ARBA" id="ARBA00022840"/>
    </source>
</evidence>
<keyword evidence="3" id="KW-0067">ATP-binding</keyword>
<evidence type="ECO:0000259" key="5">
    <source>
        <dbReference type="SMART" id="SM00797"/>
    </source>
</evidence>
<dbReference type="GO" id="GO:0005524">
    <property type="term" value="F:ATP binding"/>
    <property type="evidence" value="ECO:0007669"/>
    <property type="project" value="UniProtKB-KW"/>
</dbReference>
<name>A0A8J3L0G9_9ACTN</name>
<dbReference type="SMART" id="SM00797">
    <property type="entry name" value="AHS2"/>
    <property type="match status" value="1"/>
</dbReference>
<dbReference type="AlphaFoldDB" id="A0A8J3L0G9"/>
<dbReference type="PANTHER" id="PTHR43309">
    <property type="entry name" value="5-OXOPROLINASE SUBUNIT C"/>
    <property type="match status" value="1"/>
</dbReference>
<dbReference type="PANTHER" id="PTHR43309:SF3">
    <property type="entry name" value="5-OXOPROLINASE SUBUNIT C"/>
    <property type="match status" value="1"/>
</dbReference>
<feature type="domain" description="Carboxyltransferase" evidence="5">
    <location>
        <begin position="23"/>
        <end position="309"/>
    </location>
</feature>
<dbReference type="Pfam" id="PF02626">
    <property type="entry name" value="CT_A_B"/>
    <property type="match status" value="1"/>
</dbReference>
<evidence type="ECO:0000313" key="7">
    <source>
        <dbReference type="Proteomes" id="UP000630887"/>
    </source>
</evidence>
<keyword evidence="2 6" id="KW-0378">Hydrolase</keyword>
<comment type="caution">
    <text evidence="6">The sequence shown here is derived from an EMBL/GenBank/DDBJ whole genome shotgun (WGS) entry which is preliminary data.</text>
</comment>
<dbReference type="InterPro" id="IPR052708">
    <property type="entry name" value="PxpC"/>
</dbReference>
<protein>
    <submittedName>
        <fullName evidence="6">Allophanate hydrolase</fullName>
    </submittedName>
</protein>
<dbReference type="InterPro" id="IPR003778">
    <property type="entry name" value="CT_A_B"/>
</dbReference>
<evidence type="ECO:0000256" key="4">
    <source>
        <dbReference type="SAM" id="MobiDB-lite"/>
    </source>
</evidence>
<evidence type="ECO:0000256" key="2">
    <source>
        <dbReference type="ARBA" id="ARBA00022801"/>
    </source>
</evidence>